<evidence type="ECO:0000313" key="2">
    <source>
        <dbReference type="EMBL" id="XAY07706.1"/>
    </source>
</evidence>
<name>A0AAU7B129_9ACTN</name>
<accession>A0AAU7B129</accession>
<protein>
    <submittedName>
        <fullName evidence="2">Uncharacterized protein</fullName>
    </submittedName>
</protein>
<feature type="chain" id="PRO_5043492992" evidence="1">
    <location>
        <begin position="45"/>
        <end position="271"/>
    </location>
</feature>
<keyword evidence="1" id="KW-0732">Signal</keyword>
<organism evidence="2">
    <name type="scientific">Paraconexibacter sp. AEG42_29</name>
    <dbReference type="NCBI Taxonomy" id="2997339"/>
    <lineage>
        <taxon>Bacteria</taxon>
        <taxon>Bacillati</taxon>
        <taxon>Actinomycetota</taxon>
        <taxon>Thermoleophilia</taxon>
        <taxon>Solirubrobacterales</taxon>
        <taxon>Paraconexibacteraceae</taxon>
        <taxon>Paraconexibacter</taxon>
    </lineage>
</organism>
<evidence type="ECO:0000256" key="1">
    <source>
        <dbReference type="SAM" id="SignalP"/>
    </source>
</evidence>
<feature type="signal peptide" evidence="1">
    <location>
        <begin position="1"/>
        <end position="44"/>
    </location>
</feature>
<dbReference type="KEGG" id="parq:DSM112329_04594"/>
<sequence length="271" mass="28370">MWAPRAVPSVAAMSPRSPRRLPSNVACAAALALAGLTGAAPAPAAAGAVEPREYRTTISATDSTDFTVREGKIGDRCASWTKVDGLVTTSIRTARQGILTVFDPPGPVGLILSHSFLQAKVSTRLRTSGTQHRGYPCGCGPTSEYGPCPDVPADERLNGNCARSSAKGGSLGLVLRKRTLYGLAGGPVESLLDDCPLATSDMLPDEIGLPGEIPLDATALGEIGRLKPGQRTQIREVVRHAGRDRGCPRGAGRTVSVCGVFVYTLDVRRVE</sequence>
<dbReference type="EMBL" id="CP114014">
    <property type="protein sequence ID" value="XAY07706.1"/>
    <property type="molecule type" value="Genomic_DNA"/>
</dbReference>
<dbReference type="AlphaFoldDB" id="A0AAU7B129"/>
<reference evidence="2" key="1">
    <citation type="submission" date="2022-12" db="EMBL/GenBank/DDBJ databases">
        <title>Paraconexibacter alkalitolerans sp. nov. and Baekduia alba sp. nov., isolated from soil and emended description of the genera Paraconexibacter (Chun et al., 2020) and Baekduia (An et al., 2020).</title>
        <authorList>
            <person name="Vieira S."/>
            <person name="Huber K.J."/>
            <person name="Geppert A."/>
            <person name="Wolf J."/>
            <person name="Neumann-Schaal M."/>
            <person name="Muesken M."/>
            <person name="Overmann J."/>
        </authorList>
    </citation>
    <scope>NUCLEOTIDE SEQUENCE</scope>
    <source>
        <strain evidence="2">AEG42_29</strain>
    </source>
</reference>
<gene>
    <name evidence="2" type="ORF">DSM112329_04594</name>
</gene>
<proteinExistence type="predicted"/>